<dbReference type="Proteomes" id="UP000504634">
    <property type="component" value="Unplaced"/>
</dbReference>
<feature type="transmembrane region" description="Helical" evidence="1">
    <location>
        <begin position="156"/>
        <end position="187"/>
    </location>
</feature>
<keyword evidence="1" id="KW-0812">Transmembrane</keyword>
<keyword evidence="2" id="KW-1185">Reference proteome</keyword>
<name>A0A6J2TKR1_DROLE</name>
<gene>
    <name evidence="3" type="primary">LOC115624903</name>
</gene>
<evidence type="ECO:0000313" key="2">
    <source>
        <dbReference type="Proteomes" id="UP000504634"/>
    </source>
</evidence>
<reference evidence="3" key="1">
    <citation type="submission" date="2025-08" db="UniProtKB">
        <authorList>
            <consortium name="RefSeq"/>
        </authorList>
    </citation>
    <scope>IDENTIFICATION</scope>
    <source>
        <strain evidence="3">11010-0011.00</strain>
        <tissue evidence="3">Whole body</tissue>
    </source>
</reference>
<feature type="transmembrane region" description="Helical" evidence="1">
    <location>
        <begin position="125"/>
        <end position="144"/>
    </location>
</feature>
<protein>
    <submittedName>
        <fullName evidence="3">Uncharacterized protein LOC115624903</fullName>
    </submittedName>
</protein>
<organism evidence="2 3">
    <name type="scientific">Drosophila lebanonensis</name>
    <name type="common">Fruit fly</name>
    <name type="synonym">Scaptodrosophila lebanonensis</name>
    <dbReference type="NCBI Taxonomy" id="7225"/>
    <lineage>
        <taxon>Eukaryota</taxon>
        <taxon>Metazoa</taxon>
        <taxon>Ecdysozoa</taxon>
        <taxon>Arthropoda</taxon>
        <taxon>Hexapoda</taxon>
        <taxon>Insecta</taxon>
        <taxon>Pterygota</taxon>
        <taxon>Neoptera</taxon>
        <taxon>Endopterygota</taxon>
        <taxon>Diptera</taxon>
        <taxon>Brachycera</taxon>
        <taxon>Muscomorpha</taxon>
        <taxon>Ephydroidea</taxon>
        <taxon>Drosophilidae</taxon>
        <taxon>Scaptodrosophila</taxon>
    </lineage>
</organism>
<evidence type="ECO:0000313" key="3">
    <source>
        <dbReference type="RefSeq" id="XP_030375612.1"/>
    </source>
</evidence>
<dbReference type="AlphaFoldDB" id="A0A6J2TKR1"/>
<accession>A0A6J2TKR1</accession>
<keyword evidence="1" id="KW-0472">Membrane</keyword>
<dbReference type="CTD" id="37509"/>
<keyword evidence="1" id="KW-1133">Transmembrane helix</keyword>
<feature type="transmembrane region" description="Helical" evidence="1">
    <location>
        <begin position="12"/>
        <end position="30"/>
    </location>
</feature>
<dbReference type="RefSeq" id="XP_030375612.1">
    <property type="nucleotide sequence ID" value="XM_030519752.1"/>
</dbReference>
<feature type="transmembrane region" description="Helical" evidence="1">
    <location>
        <begin position="244"/>
        <end position="262"/>
    </location>
</feature>
<evidence type="ECO:0000256" key="1">
    <source>
        <dbReference type="SAM" id="Phobius"/>
    </source>
</evidence>
<feature type="transmembrane region" description="Helical" evidence="1">
    <location>
        <begin position="50"/>
        <end position="70"/>
    </location>
</feature>
<dbReference type="GeneID" id="115624903"/>
<sequence>MAFLRAFRRTNNYISAHALFLLRFYLWQYYHLGVLRLRYDRSRNVVQLTRYSITVSRLLGLPFLFLLSLALHYPYKLLVYMQPLVFMSCLVMQPSRTYTQWIALINRFLNLAVRLFRISRRKLRFSWFLIAQLVIKFLTLKLYVQMLTLDLIDAFRFLLIFVLPTSLCIWCIDISTHIVSLTLSILLKSFELLNEEIEACSTQLQVKIMQADYRNVERLNNRLHALQQLYISYSRLTQDVLDCLAVKLLLIVVYNLSMVYALSRHWQRFFEIGVLLNSVRLLFQLLDKLANAICTPYETSWQHSAQLLRFNEVLSMHGWLRRRRDLERQVNGYTELYALIQPQLQVLGLFTPNRRAFFRVLFFYCSYLYLHYMWHKRLPVAEREIFLVMSLVLKERKH</sequence>
<proteinExistence type="predicted"/>
<dbReference type="OrthoDB" id="7883179at2759"/>